<proteinExistence type="predicted"/>
<evidence type="ECO:0000256" key="2">
    <source>
        <dbReference type="ARBA" id="ARBA00023315"/>
    </source>
</evidence>
<dbReference type="AlphaFoldDB" id="A0A1I2MP98"/>
<dbReference type="Proteomes" id="UP000198876">
    <property type="component" value="Unassembled WGS sequence"/>
</dbReference>
<dbReference type="PANTHER" id="PTHR43877:SF2">
    <property type="entry name" value="AMINOALKYLPHOSPHONATE N-ACETYLTRANSFERASE-RELATED"/>
    <property type="match status" value="1"/>
</dbReference>
<name>A0A1I2MP98_9EURY</name>
<dbReference type="PROSITE" id="PS51186">
    <property type="entry name" value="GNAT"/>
    <property type="match status" value="1"/>
</dbReference>
<dbReference type="RefSeq" id="WP_092888816.1">
    <property type="nucleotide sequence ID" value="NZ_FOOQ01000001.1"/>
</dbReference>
<dbReference type="OrthoDB" id="11597at2157"/>
<dbReference type="InterPro" id="IPR050832">
    <property type="entry name" value="Bact_Acetyltransf"/>
</dbReference>
<dbReference type="GO" id="GO:0016747">
    <property type="term" value="F:acyltransferase activity, transferring groups other than amino-acyl groups"/>
    <property type="evidence" value="ECO:0007669"/>
    <property type="project" value="InterPro"/>
</dbReference>
<dbReference type="Pfam" id="PF00583">
    <property type="entry name" value="Acetyltransf_1"/>
    <property type="match status" value="1"/>
</dbReference>
<keyword evidence="4" id="KW-0689">Ribosomal protein</keyword>
<keyword evidence="4" id="KW-0687">Ribonucleoprotein</keyword>
<evidence type="ECO:0000313" key="4">
    <source>
        <dbReference type="EMBL" id="SFF93385.1"/>
    </source>
</evidence>
<keyword evidence="1" id="KW-0808">Transferase</keyword>
<dbReference type="CDD" id="cd04301">
    <property type="entry name" value="NAT_SF"/>
    <property type="match status" value="1"/>
</dbReference>
<organism evidence="4 5">
    <name type="scientific">Halopelagius inordinatus</name>
    <dbReference type="NCBI Taxonomy" id="553467"/>
    <lineage>
        <taxon>Archaea</taxon>
        <taxon>Methanobacteriati</taxon>
        <taxon>Methanobacteriota</taxon>
        <taxon>Stenosarchaea group</taxon>
        <taxon>Halobacteria</taxon>
        <taxon>Halobacteriales</taxon>
        <taxon>Haloferacaceae</taxon>
    </lineage>
</organism>
<gene>
    <name evidence="4" type="ORF">SAMN04488063_0846</name>
</gene>
<dbReference type="PANTHER" id="PTHR43877">
    <property type="entry name" value="AMINOALKYLPHOSPHONATE N-ACETYLTRANSFERASE-RELATED-RELATED"/>
    <property type="match status" value="1"/>
</dbReference>
<evidence type="ECO:0000256" key="1">
    <source>
        <dbReference type="ARBA" id="ARBA00022679"/>
    </source>
</evidence>
<keyword evidence="2" id="KW-0012">Acyltransferase</keyword>
<reference evidence="5" key="1">
    <citation type="submission" date="2016-10" db="EMBL/GenBank/DDBJ databases">
        <authorList>
            <person name="Varghese N."/>
            <person name="Submissions S."/>
        </authorList>
    </citation>
    <scope>NUCLEOTIDE SEQUENCE [LARGE SCALE GENOMIC DNA]</scope>
    <source>
        <strain evidence="5">CGMCC 1.7739</strain>
    </source>
</reference>
<dbReference type="Gene3D" id="3.40.630.30">
    <property type="match status" value="1"/>
</dbReference>
<keyword evidence="5" id="KW-1185">Reference proteome</keyword>
<dbReference type="GO" id="GO:0005840">
    <property type="term" value="C:ribosome"/>
    <property type="evidence" value="ECO:0007669"/>
    <property type="project" value="UniProtKB-KW"/>
</dbReference>
<feature type="domain" description="N-acetyltransferase" evidence="3">
    <location>
        <begin position="4"/>
        <end position="164"/>
    </location>
</feature>
<protein>
    <submittedName>
        <fullName evidence="4">Ribosomal protein S18 acetylase RimI</fullName>
    </submittedName>
</protein>
<evidence type="ECO:0000313" key="5">
    <source>
        <dbReference type="Proteomes" id="UP000198876"/>
    </source>
</evidence>
<sequence>MPDVTVRDATVDDVPAIRHVAERGWDAAYDDVLSRETIDAAMARWYSPEAVRAFVEREGAASLVAERDGEVVGYATGGLGDEETVTTLSAVYADPEHWGEGVGTALLDRFEQFCRKRGYDAFEIRVLAENRVGRSFYRSRGYDVVETGETDLFDERVRECLFRGRIE</sequence>
<dbReference type="SUPFAM" id="SSF55729">
    <property type="entry name" value="Acyl-CoA N-acyltransferases (Nat)"/>
    <property type="match status" value="1"/>
</dbReference>
<dbReference type="InterPro" id="IPR016181">
    <property type="entry name" value="Acyl_CoA_acyltransferase"/>
</dbReference>
<dbReference type="InterPro" id="IPR000182">
    <property type="entry name" value="GNAT_dom"/>
</dbReference>
<accession>A0A1I2MP98</accession>
<evidence type="ECO:0000259" key="3">
    <source>
        <dbReference type="PROSITE" id="PS51186"/>
    </source>
</evidence>
<dbReference type="EMBL" id="FOOQ01000001">
    <property type="protein sequence ID" value="SFF93385.1"/>
    <property type="molecule type" value="Genomic_DNA"/>
</dbReference>